<dbReference type="RefSeq" id="WP_126777934.1">
    <property type="nucleotide sequence ID" value="NZ_NGJU01000001.1"/>
</dbReference>
<dbReference type="GO" id="GO:0032993">
    <property type="term" value="C:protein-DNA complex"/>
    <property type="evidence" value="ECO:0007669"/>
    <property type="project" value="TreeGrafter"/>
</dbReference>
<dbReference type="OrthoDB" id="9790442at2"/>
<comment type="caution">
    <text evidence="10">The sequence shown here is derived from an EMBL/GenBank/DDBJ whole genome shotgun (WGS) entry which is preliminary data.</text>
</comment>
<evidence type="ECO:0000256" key="1">
    <source>
        <dbReference type="ARBA" id="ARBA00022553"/>
    </source>
</evidence>
<name>A0A429ZVL6_9ENTE</name>
<dbReference type="GO" id="GO:0000156">
    <property type="term" value="F:phosphorelay response regulator activity"/>
    <property type="evidence" value="ECO:0007669"/>
    <property type="project" value="TreeGrafter"/>
</dbReference>
<feature type="domain" description="Response regulatory" evidence="8">
    <location>
        <begin position="2"/>
        <end position="116"/>
    </location>
</feature>
<dbReference type="EMBL" id="NGJU01000001">
    <property type="protein sequence ID" value="RST97813.1"/>
    <property type="molecule type" value="Genomic_DNA"/>
</dbReference>
<dbReference type="PANTHER" id="PTHR48111">
    <property type="entry name" value="REGULATOR OF RPOS"/>
    <property type="match status" value="1"/>
</dbReference>
<keyword evidence="11" id="KW-1185">Reference proteome</keyword>
<keyword evidence="3" id="KW-0805">Transcription regulation</keyword>
<evidence type="ECO:0000313" key="11">
    <source>
        <dbReference type="Proteomes" id="UP000287239"/>
    </source>
</evidence>
<dbReference type="SMART" id="SM00448">
    <property type="entry name" value="REC"/>
    <property type="match status" value="1"/>
</dbReference>
<feature type="domain" description="OmpR/PhoB-type" evidence="9">
    <location>
        <begin position="124"/>
        <end position="222"/>
    </location>
</feature>
<gene>
    <name evidence="10" type="ORF">CBF35_00535</name>
</gene>
<keyword evidence="2" id="KW-0902">Two-component regulatory system</keyword>
<keyword evidence="1 6" id="KW-0597">Phosphoprotein</keyword>
<dbReference type="Pfam" id="PF00486">
    <property type="entry name" value="Trans_reg_C"/>
    <property type="match status" value="1"/>
</dbReference>
<dbReference type="GO" id="GO:0005829">
    <property type="term" value="C:cytosol"/>
    <property type="evidence" value="ECO:0007669"/>
    <property type="project" value="TreeGrafter"/>
</dbReference>
<dbReference type="Gene3D" id="6.10.250.690">
    <property type="match status" value="1"/>
</dbReference>
<dbReference type="GO" id="GO:0006355">
    <property type="term" value="P:regulation of DNA-templated transcription"/>
    <property type="evidence" value="ECO:0007669"/>
    <property type="project" value="InterPro"/>
</dbReference>
<evidence type="ECO:0000256" key="4">
    <source>
        <dbReference type="ARBA" id="ARBA00023125"/>
    </source>
</evidence>
<protein>
    <submittedName>
        <fullName evidence="10">DNA-binding response regulator</fullName>
    </submittedName>
</protein>
<dbReference type="InterPro" id="IPR001789">
    <property type="entry name" value="Sig_transdc_resp-reg_receiver"/>
</dbReference>
<evidence type="ECO:0000256" key="2">
    <source>
        <dbReference type="ARBA" id="ARBA00023012"/>
    </source>
</evidence>
<dbReference type="GO" id="GO:0000976">
    <property type="term" value="F:transcription cis-regulatory region binding"/>
    <property type="evidence" value="ECO:0007669"/>
    <property type="project" value="TreeGrafter"/>
</dbReference>
<dbReference type="Gene3D" id="3.40.50.2300">
    <property type="match status" value="1"/>
</dbReference>
<dbReference type="Pfam" id="PF00072">
    <property type="entry name" value="Response_reg"/>
    <property type="match status" value="1"/>
</dbReference>
<dbReference type="AlphaFoldDB" id="A0A429ZVL6"/>
<dbReference type="SMART" id="SM00862">
    <property type="entry name" value="Trans_reg_C"/>
    <property type="match status" value="1"/>
</dbReference>
<evidence type="ECO:0000259" key="8">
    <source>
        <dbReference type="PROSITE" id="PS50110"/>
    </source>
</evidence>
<sequence>MKLLIVEDDQDLRGALAEGLELSGYAIDQAEDGEEALFKYQTEDYDLMILDLNLPERDGFQVLEKIREKDLEFKVLILSARDQAEDKVRGLDVGANDYLTKPFEFIELEARIRNLLRRQFIQENNDLSFDQVLLSVATNEVQVAGEALKLTKKEFSILRYLLLAGEKVVSQEELISHVWDSNVNPFSSSIRVHMASLRKKLKERLGYDIIGTKVGVGYYLRGEAGEKNAQ</sequence>
<dbReference type="InterPro" id="IPR001867">
    <property type="entry name" value="OmpR/PhoB-type_DNA-bd"/>
</dbReference>
<dbReference type="Gene3D" id="1.10.10.10">
    <property type="entry name" value="Winged helix-like DNA-binding domain superfamily/Winged helix DNA-binding domain"/>
    <property type="match status" value="1"/>
</dbReference>
<dbReference type="PROSITE" id="PS51755">
    <property type="entry name" value="OMPR_PHOB"/>
    <property type="match status" value="1"/>
</dbReference>
<dbReference type="SUPFAM" id="SSF52172">
    <property type="entry name" value="CheY-like"/>
    <property type="match status" value="1"/>
</dbReference>
<dbReference type="Proteomes" id="UP000287239">
    <property type="component" value="Unassembled WGS sequence"/>
</dbReference>
<feature type="modified residue" description="4-aspartylphosphate" evidence="6">
    <location>
        <position position="51"/>
    </location>
</feature>
<keyword evidence="4 7" id="KW-0238">DNA-binding</keyword>
<evidence type="ECO:0000313" key="10">
    <source>
        <dbReference type="EMBL" id="RST97813.1"/>
    </source>
</evidence>
<evidence type="ECO:0000256" key="6">
    <source>
        <dbReference type="PROSITE-ProRule" id="PRU00169"/>
    </source>
</evidence>
<evidence type="ECO:0000256" key="5">
    <source>
        <dbReference type="ARBA" id="ARBA00023163"/>
    </source>
</evidence>
<dbReference type="InterPro" id="IPR036388">
    <property type="entry name" value="WH-like_DNA-bd_sf"/>
</dbReference>
<reference evidence="10 11" key="1">
    <citation type="submission" date="2017-05" db="EMBL/GenBank/DDBJ databases">
        <title>Vagococcus spp. assemblies.</title>
        <authorList>
            <person name="Gulvik C.A."/>
        </authorList>
    </citation>
    <scope>NUCLEOTIDE SEQUENCE [LARGE SCALE GENOMIC DNA]</scope>
    <source>
        <strain evidence="10 11">NCFB 2777</strain>
    </source>
</reference>
<evidence type="ECO:0000256" key="7">
    <source>
        <dbReference type="PROSITE-ProRule" id="PRU01091"/>
    </source>
</evidence>
<keyword evidence="5" id="KW-0804">Transcription</keyword>
<feature type="DNA-binding region" description="OmpR/PhoB-type" evidence="7">
    <location>
        <begin position="124"/>
        <end position="222"/>
    </location>
</feature>
<accession>A0A429ZVL6</accession>
<evidence type="ECO:0000259" key="9">
    <source>
        <dbReference type="PROSITE" id="PS51755"/>
    </source>
</evidence>
<dbReference type="FunFam" id="3.40.50.2300:FF:000002">
    <property type="entry name" value="DNA-binding response regulator PhoP"/>
    <property type="match status" value="1"/>
</dbReference>
<dbReference type="PANTHER" id="PTHR48111:SF1">
    <property type="entry name" value="TWO-COMPONENT RESPONSE REGULATOR ORR33"/>
    <property type="match status" value="1"/>
</dbReference>
<proteinExistence type="predicted"/>
<dbReference type="InterPro" id="IPR039420">
    <property type="entry name" value="WalR-like"/>
</dbReference>
<organism evidence="10 11">
    <name type="scientific">Vagococcus salmoninarum</name>
    <dbReference type="NCBI Taxonomy" id="2739"/>
    <lineage>
        <taxon>Bacteria</taxon>
        <taxon>Bacillati</taxon>
        <taxon>Bacillota</taxon>
        <taxon>Bacilli</taxon>
        <taxon>Lactobacillales</taxon>
        <taxon>Enterococcaceae</taxon>
        <taxon>Vagococcus</taxon>
    </lineage>
</organism>
<evidence type="ECO:0000256" key="3">
    <source>
        <dbReference type="ARBA" id="ARBA00023015"/>
    </source>
</evidence>
<dbReference type="InterPro" id="IPR011006">
    <property type="entry name" value="CheY-like_superfamily"/>
</dbReference>
<dbReference type="PROSITE" id="PS50110">
    <property type="entry name" value="RESPONSE_REGULATORY"/>
    <property type="match status" value="1"/>
</dbReference>
<dbReference type="CDD" id="cd00383">
    <property type="entry name" value="trans_reg_C"/>
    <property type="match status" value="1"/>
</dbReference>
<dbReference type="GeneID" id="98566839"/>